<name>A0A5N5H8X7_9ROSA</name>
<protein>
    <submittedName>
        <fullName evidence="2">Proteasome subunit beta type-2-A-like protein</fullName>
    </submittedName>
</protein>
<gene>
    <name evidence="2" type="ORF">D8674_024754</name>
</gene>
<comment type="caution">
    <text evidence="2">The sequence shown here is derived from an EMBL/GenBank/DDBJ whole genome shotgun (WGS) entry which is preliminary data.</text>
</comment>
<organism evidence="2 3">
    <name type="scientific">Pyrus ussuriensis x Pyrus communis</name>
    <dbReference type="NCBI Taxonomy" id="2448454"/>
    <lineage>
        <taxon>Eukaryota</taxon>
        <taxon>Viridiplantae</taxon>
        <taxon>Streptophyta</taxon>
        <taxon>Embryophyta</taxon>
        <taxon>Tracheophyta</taxon>
        <taxon>Spermatophyta</taxon>
        <taxon>Magnoliopsida</taxon>
        <taxon>eudicotyledons</taxon>
        <taxon>Gunneridae</taxon>
        <taxon>Pentapetalae</taxon>
        <taxon>rosids</taxon>
        <taxon>fabids</taxon>
        <taxon>Rosales</taxon>
        <taxon>Rosaceae</taxon>
        <taxon>Amygdaloideae</taxon>
        <taxon>Maleae</taxon>
        <taxon>Pyrus</taxon>
    </lineage>
</organism>
<accession>A0A5N5H8X7</accession>
<evidence type="ECO:0000313" key="2">
    <source>
        <dbReference type="EMBL" id="KAB2622572.1"/>
    </source>
</evidence>
<evidence type="ECO:0000313" key="3">
    <source>
        <dbReference type="Proteomes" id="UP000327157"/>
    </source>
</evidence>
<reference evidence="2 3" key="3">
    <citation type="submission" date="2019-11" db="EMBL/GenBank/DDBJ databases">
        <title>A de novo genome assembly of a pear dwarfing rootstock.</title>
        <authorList>
            <person name="Wang F."/>
            <person name="Wang J."/>
            <person name="Li S."/>
            <person name="Zhang Y."/>
            <person name="Fang M."/>
            <person name="Ma L."/>
            <person name="Zhao Y."/>
            <person name="Jiang S."/>
        </authorList>
    </citation>
    <scope>NUCLEOTIDE SEQUENCE [LARGE SCALE GENOMIC DNA]</scope>
    <source>
        <strain evidence="2">S2</strain>
        <tissue evidence="2">Leaf</tissue>
    </source>
</reference>
<keyword evidence="2" id="KW-0647">Proteasome</keyword>
<reference evidence="2 3" key="1">
    <citation type="submission" date="2019-09" db="EMBL/GenBank/DDBJ databases">
        <authorList>
            <person name="Ou C."/>
        </authorList>
    </citation>
    <scope>NUCLEOTIDE SEQUENCE [LARGE SCALE GENOMIC DNA]</scope>
    <source>
        <strain evidence="2">S2</strain>
        <tissue evidence="2">Leaf</tissue>
    </source>
</reference>
<feature type="region of interest" description="Disordered" evidence="1">
    <location>
        <begin position="53"/>
        <end position="80"/>
    </location>
</feature>
<dbReference type="Proteomes" id="UP000327157">
    <property type="component" value="Chromosome 4"/>
</dbReference>
<proteinExistence type="predicted"/>
<dbReference type="EMBL" id="SMOL01000231">
    <property type="protein sequence ID" value="KAB2622572.1"/>
    <property type="molecule type" value="Genomic_DNA"/>
</dbReference>
<dbReference type="AlphaFoldDB" id="A0A5N5H8X7"/>
<evidence type="ECO:0000256" key="1">
    <source>
        <dbReference type="SAM" id="MobiDB-lite"/>
    </source>
</evidence>
<dbReference type="GO" id="GO:0000502">
    <property type="term" value="C:proteasome complex"/>
    <property type="evidence" value="ECO:0007669"/>
    <property type="project" value="UniProtKB-KW"/>
</dbReference>
<sequence>MASSSCKTYKIMVLDTQKLIAASGVSTNRVQFTEYIQKIAIVDLSQIGASRHCRQSESRDRDLDLGLGEISKRDGDHQLH</sequence>
<keyword evidence="3" id="KW-1185">Reference proteome</keyword>
<feature type="compositionally biased region" description="Basic and acidic residues" evidence="1">
    <location>
        <begin position="54"/>
        <end position="80"/>
    </location>
</feature>
<reference evidence="3" key="2">
    <citation type="submission" date="2019-10" db="EMBL/GenBank/DDBJ databases">
        <title>A de novo genome assembly of a pear dwarfing rootstock.</title>
        <authorList>
            <person name="Wang F."/>
            <person name="Wang J."/>
            <person name="Li S."/>
            <person name="Zhang Y."/>
            <person name="Fang M."/>
            <person name="Ma L."/>
            <person name="Zhao Y."/>
            <person name="Jiang S."/>
        </authorList>
    </citation>
    <scope>NUCLEOTIDE SEQUENCE [LARGE SCALE GENOMIC DNA]</scope>
</reference>